<dbReference type="RefSeq" id="WP_147140370.1">
    <property type="nucleotide sequence ID" value="NZ_BAABIJ010000002.1"/>
</dbReference>
<dbReference type="Gene3D" id="3.40.190.10">
    <property type="entry name" value="Periplasmic binding protein-like II"/>
    <property type="match status" value="2"/>
</dbReference>
<reference evidence="8 9" key="1">
    <citation type="journal article" date="2013" name="Stand. Genomic Sci.">
        <title>Genomic Encyclopedia of Type Strains, Phase I: The one thousand microbial genomes (KMG-I) project.</title>
        <authorList>
            <person name="Kyrpides N.C."/>
            <person name="Woyke T."/>
            <person name="Eisen J.A."/>
            <person name="Garrity G."/>
            <person name="Lilburn T.G."/>
            <person name="Beck B.J."/>
            <person name="Whitman W.B."/>
            <person name="Hugenholtz P."/>
            <person name="Klenk H.P."/>
        </authorList>
    </citation>
    <scope>NUCLEOTIDE SEQUENCE [LARGE SCALE GENOMIC DNA]</scope>
    <source>
        <strain evidence="8 9">DSM 45044</strain>
    </source>
</reference>
<evidence type="ECO:0000256" key="6">
    <source>
        <dbReference type="PIRNR" id="PIRNR002854"/>
    </source>
</evidence>
<keyword evidence="9" id="KW-1185">Reference proteome</keyword>
<comment type="caution">
    <text evidence="8">The sequence shown here is derived from an EMBL/GenBank/DDBJ whole genome shotgun (WGS) entry which is preliminary data.</text>
</comment>
<evidence type="ECO:0000256" key="3">
    <source>
        <dbReference type="ARBA" id="ARBA00023136"/>
    </source>
</evidence>
<dbReference type="OrthoDB" id="9812878at2"/>
<dbReference type="GO" id="GO:0016020">
    <property type="term" value="C:membrane"/>
    <property type="evidence" value="ECO:0007669"/>
    <property type="project" value="UniProtKB-SubCell"/>
</dbReference>
<dbReference type="PROSITE" id="PS51257">
    <property type="entry name" value="PROKAR_LIPOPROTEIN"/>
    <property type="match status" value="1"/>
</dbReference>
<evidence type="ECO:0000256" key="5">
    <source>
        <dbReference type="ARBA" id="ARBA00023288"/>
    </source>
</evidence>
<dbReference type="PANTHER" id="PTHR30429">
    <property type="entry name" value="D-METHIONINE-BINDING LIPOPROTEIN METQ"/>
    <property type="match status" value="1"/>
</dbReference>
<accession>A0A562V501</accession>
<protein>
    <recommendedName>
        <fullName evidence="6">Lipoprotein</fullName>
    </recommendedName>
</protein>
<keyword evidence="4" id="KW-0564">Palmitate</keyword>
<sequence length="268" mass="27917">MKRHLAVAGIAGLTAATVLTGCASGDDDTLLVGASPTPHGQILEFISENLAADAGLDLEVEEFADYTQVNPALQAGDLDANYFQTPAYLAEYNDGNDGNLVSVAEVHVEPMGLYSNSVTSLDAIPDGAQVGIPNDASNGGRALQLLQTAGLITLAEGAGELATEDDIVDNPKNLEVVPQEAAQLPRSLEDLDLAVINGNYALEADLSPADDALAAEAGEGNPYANLLVVTEENRDDPQVQKLAELLNSPEVAQFIEDTFSDGSVIPAF</sequence>
<organism evidence="8 9">
    <name type="scientific">Stackebrandtia albiflava</name>
    <dbReference type="NCBI Taxonomy" id="406432"/>
    <lineage>
        <taxon>Bacteria</taxon>
        <taxon>Bacillati</taxon>
        <taxon>Actinomycetota</taxon>
        <taxon>Actinomycetes</taxon>
        <taxon>Glycomycetales</taxon>
        <taxon>Glycomycetaceae</taxon>
        <taxon>Stackebrandtia</taxon>
    </lineage>
</organism>
<evidence type="ECO:0000256" key="2">
    <source>
        <dbReference type="ARBA" id="ARBA00022729"/>
    </source>
</evidence>
<dbReference type="CDD" id="cd13597">
    <property type="entry name" value="PBP2_lipoprotein_Tp32"/>
    <property type="match status" value="1"/>
</dbReference>
<comment type="similarity">
    <text evidence="6">Belongs to the nlpA lipoprotein family.</text>
</comment>
<evidence type="ECO:0000313" key="9">
    <source>
        <dbReference type="Proteomes" id="UP000321617"/>
    </source>
</evidence>
<evidence type="ECO:0000256" key="1">
    <source>
        <dbReference type="ARBA" id="ARBA00004635"/>
    </source>
</evidence>
<dbReference type="EMBL" id="VLLL01000006">
    <property type="protein sequence ID" value="TWJ12902.1"/>
    <property type="molecule type" value="Genomic_DNA"/>
</dbReference>
<dbReference type="Pfam" id="PF03180">
    <property type="entry name" value="Lipoprotein_9"/>
    <property type="match status" value="1"/>
</dbReference>
<dbReference type="PIRSF" id="PIRSF002854">
    <property type="entry name" value="MetQ"/>
    <property type="match status" value="1"/>
</dbReference>
<evidence type="ECO:0000256" key="7">
    <source>
        <dbReference type="PIRSR" id="PIRSR002854-1"/>
    </source>
</evidence>
<gene>
    <name evidence="8" type="ORF">LX16_3669</name>
</gene>
<dbReference type="AlphaFoldDB" id="A0A562V501"/>
<evidence type="ECO:0000313" key="8">
    <source>
        <dbReference type="EMBL" id="TWJ12902.1"/>
    </source>
</evidence>
<keyword evidence="5 6" id="KW-0449">Lipoprotein</keyword>
<dbReference type="InterPro" id="IPR004872">
    <property type="entry name" value="Lipoprotein_NlpA"/>
</dbReference>
<dbReference type="PANTHER" id="PTHR30429:SF0">
    <property type="entry name" value="METHIONINE-BINDING LIPOPROTEIN METQ"/>
    <property type="match status" value="1"/>
</dbReference>
<keyword evidence="3" id="KW-0472">Membrane</keyword>
<comment type="subcellular location">
    <subcellularLocation>
        <location evidence="1">Membrane</location>
        <topology evidence="1">Lipid-anchor</topology>
    </subcellularLocation>
</comment>
<name>A0A562V501_9ACTN</name>
<dbReference type="Proteomes" id="UP000321617">
    <property type="component" value="Unassembled WGS sequence"/>
</dbReference>
<proteinExistence type="inferred from homology"/>
<dbReference type="SUPFAM" id="SSF53850">
    <property type="entry name" value="Periplasmic binding protein-like II"/>
    <property type="match status" value="1"/>
</dbReference>
<evidence type="ECO:0000256" key="4">
    <source>
        <dbReference type="ARBA" id="ARBA00023139"/>
    </source>
</evidence>
<keyword evidence="2" id="KW-0732">Signal</keyword>
<feature type="lipid moiety-binding region" description="S-diacylglycerol cysteine" evidence="7">
    <location>
        <position position="22"/>
    </location>
</feature>